<keyword evidence="2" id="KW-1185">Reference proteome</keyword>
<evidence type="ECO:0000313" key="1">
    <source>
        <dbReference type="EMBL" id="PRY16570.1"/>
    </source>
</evidence>
<comment type="caution">
    <text evidence="1">The sequence shown here is derived from an EMBL/GenBank/DDBJ whole genome shotgun (WGS) entry which is preliminary data.</text>
</comment>
<evidence type="ECO:0000313" key="2">
    <source>
        <dbReference type="Proteomes" id="UP000239209"/>
    </source>
</evidence>
<accession>A0A2T0R625</accession>
<dbReference type="EMBL" id="PVZG01000063">
    <property type="protein sequence ID" value="PRY16570.1"/>
    <property type="molecule type" value="Genomic_DNA"/>
</dbReference>
<gene>
    <name evidence="1" type="ORF">CLV70_1637</name>
</gene>
<organism evidence="1 2">
    <name type="scientific">Pseudosporangium ferrugineum</name>
    <dbReference type="NCBI Taxonomy" id="439699"/>
    <lineage>
        <taxon>Bacteria</taxon>
        <taxon>Bacillati</taxon>
        <taxon>Actinomycetota</taxon>
        <taxon>Actinomycetes</taxon>
        <taxon>Micromonosporales</taxon>
        <taxon>Micromonosporaceae</taxon>
        <taxon>Pseudosporangium</taxon>
    </lineage>
</organism>
<dbReference type="Proteomes" id="UP000239209">
    <property type="component" value="Unassembled WGS sequence"/>
</dbReference>
<protein>
    <submittedName>
        <fullName evidence="1">Uncharacterized protein</fullName>
    </submittedName>
</protein>
<sequence>MAEQPIPGASMGFVGRWRIVEMELWDADAFDLVGPAFIEFGSDLRGRFRFIVVDGWMDCRIAKQSGGACVEFSWEGSDEGDEVSGRGWAAVVDDGVLDGRIFFHNGDDSGFRAVRAGGVLDVGRV</sequence>
<dbReference type="AlphaFoldDB" id="A0A2T0R625"/>
<name>A0A2T0R625_9ACTN</name>
<proteinExistence type="predicted"/>
<reference evidence="1 2" key="1">
    <citation type="submission" date="2018-03" db="EMBL/GenBank/DDBJ databases">
        <title>Genomic Encyclopedia of Archaeal and Bacterial Type Strains, Phase II (KMG-II): from individual species to whole genera.</title>
        <authorList>
            <person name="Goeker M."/>
        </authorList>
    </citation>
    <scope>NUCLEOTIDE SEQUENCE [LARGE SCALE GENOMIC DNA]</scope>
    <source>
        <strain evidence="1 2">DSM 45348</strain>
    </source>
</reference>
<dbReference type="RefSeq" id="WP_211304060.1">
    <property type="nucleotide sequence ID" value="NZ_PVZG01000063.1"/>
</dbReference>